<comment type="caution">
    <text evidence="1">The sequence shown here is derived from an EMBL/GenBank/DDBJ whole genome shotgun (WGS) entry which is preliminary data.</text>
</comment>
<gene>
    <name evidence="1" type="ORF">MILVUS5_LOCUS24174</name>
</gene>
<reference evidence="1" key="1">
    <citation type="submission" date="2023-10" db="EMBL/GenBank/DDBJ databases">
        <authorList>
            <person name="Rodriguez Cubillos JULIANA M."/>
            <person name="De Vega J."/>
        </authorList>
    </citation>
    <scope>NUCLEOTIDE SEQUENCE</scope>
</reference>
<accession>A0ACB0KNN8</accession>
<name>A0ACB0KNN8_TRIPR</name>
<organism evidence="1 2">
    <name type="scientific">Trifolium pratense</name>
    <name type="common">Red clover</name>
    <dbReference type="NCBI Taxonomy" id="57577"/>
    <lineage>
        <taxon>Eukaryota</taxon>
        <taxon>Viridiplantae</taxon>
        <taxon>Streptophyta</taxon>
        <taxon>Embryophyta</taxon>
        <taxon>Tracheophyta</taxon>
        <taxon>Spermatophyta</taxon>
        <taxon>Magnoliopsida</taxon>
        <taxon>eudicotyledons</taxon>
        <taxon>Gunneridae</taxon>
        <taxon>Pentapetalae</taxon>
        <taxon>rosids</taxon>
        <taxon>fabids</taxon>
        <taxon>Fabales</taxon>
        <taxon>Fabaceae</taxon>
        <taxon>Papilionoideae</taxon>
        <taxon>50 kb inversion clade</taxon>
        <taxon>NPAAA clade</taxon>
        <taxon>Hologalegina</taxon>
        <taxon>IRL clade</taxon>
        <taxon>Trifolieae</taxon>
        <taxon>Trifolium</taxon>
    </lineage>
</organism>
<sequence>MDKEGGFVTRPPLLVGASNYDYWKSRMMAFLKQIDSKTWKAVLRGWTPPVKMDKDGKPTLELKSAEEWSKEEDELALANSKALYALYNGVDKHIFKLIKKCVSAKEAWTILETVHEGTSKVKLSKLQLLTTKFENLRMNDDETIQDFHMTILDYDNQFDALGEKIPEEKLVRKMLRSLPKKFDMKVTAIEEAKDITDMKLDELVGSLQTYEVATNEKMDKKNKSIAFVSNAEEEDQQSDTESKNSISDAMVLLGKQFNKVLKRMDKRSKTGAADTGRNTYRNFRKPVTDEKSAPNKGVQYHECEGYGHIRSECGTFLKKQKKGLTVTWSDEDSEGEADTAKAIHALTSVCTSDTESCEEELTFDELAESYKKLCLKSEEVCRVSEGQKETITKLQTERTTNLSRISEFSAKWEESLKIIEEQKATIINLEADKIKQLTEIAHLNEEVTELNSHLENLKKHVLRLFKGSDLDEILETLPTPSRSKTGIGYEYKNVNRIMDYNKEGKYMPEISKQPSPKMHNRMSPHLAPRQQRQVLPHVAPHQQRWQRPRFIPKPRSRYHSWRCHHCGRKGHIRPYCYKLYGYPSEIPQESDPSITKTRMEWKQKDDTTNIKEYTAESSGKSLIAHTSLRASSKEDWYFDSGCSRHMTGVEKYLKEVKSYATSFVTFGDGAKGEIKGIGRLIDHGLPKLENVLLVKGLSANLISISQLCDQGMKVNFTKNECLVSNNGGDILMRGVRSKDNCYLWIPLEEANVSTCLLTKNEEVKLWHQKLGHLNLKSMKRVISEEAIRGLPSLQIQEGNICGECQIGKQTKVSHQKLQHLSTSRVLELLHMDLMGPIQVESLGGKKYVLVVVDDFSRYTWVNFIREKSETFEEFKNL</sequence>
<dbReference type="EMBL" id="CASHSV030000311">
    <property type="protein sequence ID" value="CAJ2657640.1"/>
    <property type="molecule type" value="Genomic_DNA"/>
</dbReference>
<protein>
    <submittedName>
        <fullName evidence="1">Uncharacterized protein</fullName>
    </submittedName>
</protein>
<proteinExistence type="predicted"/>
<keyword evidence="2" id="KW-1185">Reference proteome</keyword>
<evidence type="ECO:0000313" key="1">
    <source>
        <dbReference type="EMBL" id="CAJ2657640.1"/>
    </source>
</evidence>
<evidence type="ECO:0000313" key="2">
    <source>
        <dbReference type="Proteomes" id="UP001177021"/>
    </source>
</evidence>
<dbReference type="Proteomes" id="UP001177021">
    <property type="component" value="Unassembled WGS sequence"/>
</dbReference>